<comment type="similarity">
    <text evidence="1">Belongs to the UPF0276 family.</text>
</comment>
<evidence type="ECO:0000313" key="2">
    <source>
        <dbReference type="EMBL" id="NLR75568.1"/>
    </source>
</evidence>
<keyword evidence="3" id="KW-1185">Reference proteome</keyword>
<dbReference type="Gene3D" id="3.20.20.150">
    <property type="entry name" value="Divalent-metal-dependent TIM barrel enzymes"/>
    <property type="match status" value="1"/>
</dbReference>
<dbReference type="PANTHER" id="PTHR42194:SF1">
    <property type="entry name" value="UPF0276 PROTEIN HI_1600"/>
    <property type="match status" value="1"/>
</dbReference>
<dbReference type="InterPro" id="IPR007801">
    <property type="entry name" value="MbnB/TglH/ChrH"/>
</dbReference>
<dbReference type="Proteomes" id="UP000587991">
    <property type="component" value="Unassembled WGS sequence"/>
</dbReference>
<organism evidence="2 3">
    <name type="scientific">Leeia aquatica</name>
    <dbReference type="NCBI Taxonomy" id="2725557"/>
    <lineage>
        <taxon>Bacteria</taxon>
        <taxon>Pseudomonadati</taxon>
        <taxon>Pseudomonadota</taxon>
        <taxon>Betaproteobacteria</taxon>
        <taxon>Neisseriales</taxon>
        <taxon>Leeiaceae</taxon>
        <taxon>Leeia</taxon>
    </lineage>
</organism>
<dbReference type="HAMAP" id="MF_00697">
    <property type="entry name" value="UPF0276"/>
    <property type="match status" value="1"/>
</dbReference>
<dbReference type="NCBIfam" id="NF003818">
    <property type="entry name" value="PRK05409.1"/>
    <property type="match status" value="1"/>
</dbReference>
<dbReference type="Pfam" id="PF05114">
    <property type="entry name" value="MbnB_TglH_ChrH"/>
    <property type="match status" value="1"/>
</dbReference>
<dbReference type="SUPFAM" id="SSF51658">
    <property type="entry name" value="Xylose isomerase-like"/>
    <property type="match status" value="1"/>
</dbReference>
<accession>A0A847SEF4</accession>
<reference evidence="2 3" key="1">
    <citation type="submission" date="2020-04" db="EMBL/GenBank/DDBJ databases">
        <title>Draft genome of Leeia sp. IMCC25680.</title>
        <authorList>
            <person name="Song J."/>
            <person name="Cho J.-C."/>
        </authorList>
    </citation>
    <scope>NUCLEOTIDE SEQUENCE [LARGE SCALE GENOMIC DNA]</scope>
    <source>
        <strain evidence="2 3">IMCC25680</strain>
    </source>
</reference>
<gene>
    <name evidence="2" type="ORF">HF682_10390</name>
</gene>
<dbReference type="EMBL" id="JABAIM010000002">
    <property type="protein sequence ID" value="NLR75568.1"/>
    <property type="molecule type" value="Genomic_DNA"/>
</dbReference>
<proteinExistence type="inferred from homology"/>
<evidence type="ECO:0000256" key="1">
    <source>
        <dbReference type="HAMAP-Rule" id="MF_00697"/>
    </source>
</evidence>
<comment type="caution">
    <text evidence="2">The sequence shown here is derived from an EMBL/GenBank/DDBJ whole genome shotgun (WGS) entry which is preliminary data.</text>
</comment>
<protein>
    <recommendedName>
        <fullName evidence="1">UPF0276 protein HF682_10390</fullName>
    </recommendedName>
</protein>
<evidence type="ECO:0000313" key="3">
    <source>
        <dbReference type="Proteomes" id="UP000587991"/>
    </source>
</evidence>
<dbReference type="InterPro" id="IPR036237">
    <property type="entry name" value="Xyl_isomerase-like_sf"/>
</dbReference>
<name>A0A847SEF4_9NEIS</name>
<dbReference type="RefSeq" id="WP_168877224.1">
    <property type="nucleotide sequence ID" value="NZ_JABAIM010000002.1"/>
</dbReference>
<sequence>MTSPLLHAPLGFGLGLRPPHYAAILDEQSPLGAEIDWFEIISENYMIPGGRPLYFLDRIRERWPVVMHGVSLSIGSTDPLDLDYLRDLKALAHRAKPAWISDHLCWTGAHGAQVHDLLPLPFTEEAVRHVASRVRQVQDVLGQRILLENVSSYLQFEEDEMREWEFISAIAEAADCLLLLDVNNVYVSSVNHGFDPEAYLAGIPARRVQQFHVAGHETSPDLLIDTHDHAVPDPVWQLYRSAVQRFGPASTLLERDDDLPDLDILVQELQLARDHQASSLKAAA</sequence>
<dbReference type="AlphaFoldDB" id="A0A847SEF4"/>
<dbReference type="PANTHER" id="PTHR42194">
    <property type="entry name" value="UPF0276 PROTEIN HI_1600"/>
    <property type="match status" value="1"/>
</dbReference>